<dbReference type="Pfam" id="PF22666">
    <property type="entry name" value="Glyco_hydro_2_N2"/>
    <property type="match status" value="1"/>
</dbReference>
<evidence type="ECO:0000256" key="1">
    <source>
        <dbReference type="ARBA" id="ARBA00022729"/>
    </source>
</evidence>
<protein>
    <submittedName>
        <fullName evidence="5">DNA-binding protein</fullName>
    </submittedName>
</protein>
<keyword evidence="5" id="KW-0238">DNA-binding</keyword>
<dbReference type="SUPFAM" id="SSF49785">
    <property type="entry name" value="Galactose-binding domain-like"/>
    <property type="match status" value="2"/>
</dbReference>
<comment type="caution">
    <text evidence="5">The sequence shown here is derived from an EMBL/GenBank/DDBJ whole genome shotgun (WGS) entry which is preliminary data.</text>
</comment>
<proteinExistence type="predicted"/>
<name>A0A829YGV3_9GAMM</name>
<reference evidence="6" key="1">
    <citation type="submission" date="2020-01" db="EMBL/GenBank/DDBJ databases">
        <title>'Steroidobacter agaridevorans' sp. nov., agar-degrading bacteria isolated from rhizosphere soils.</title>
        <authorList>
            <person name="Ikenaga M."/>
            <person name="Kataoka M."/>
            <person name="Murouchi A."/>
            <person name="Katsuragi S."/>
            <person name="Sakai M."/>
        </authorList>
    </citation>
    <scope>NUCLEOTIDE SEQUENCE [LARGE SCALE GENOMIC DNA]</scope>
    <source>
        <strain evidence="6">YU21-B</strain>
    </source>
</reference>
<evidence type="ECO:0000259" key="4">
    <source>
        <dbReference type="Pfam" id="PF22666"/>
    </source>
</evidence>
<keyword evidence="6" id="KW-1185">Reference proteome</keyword>
<dbReference type="EMBL" id="BLJN01000004">
    <property type="protein sequence ID" value="GFE82440.1"/>
    <property type="molecule type" value="Genomic_DNA"/>
</dbReference>
<sequence>MKRALPLFVSVLLAMPGLAQSPVANDNLAAGFAVPPASARPHVWWHWMNGNVTKDGIEKDLEWMKRVGIGGLQNFDANLTTPQVVPQRLVYMTPEWKDAFRFAAEKAEALGLELAIAASPGWSETGGPWVKPQDGMKKLVWSESEVSAGQRAIKLPAPPSVSGPFQDLGNDGDMLAALTGNKPFIAPTHYADIAVLAHPLASSTKLPKPRISSGDKALDVEALTDDKLTTVVEINRGSAEQPAAVTMDFDSAQTVSSARLFLLGAAAPVTGKASFRPRLEASIDGHQWRKVADVPLTTAPTTISFAPVRAKSFRIVLASNAGGEPPLRPAPGADLTPLALLLKQQPTLRIAQLQLFGEAKVNMFETKAGFSISEDYYQLDGEADGDANGIALNDVIDLTARMKSDGTLDWAPPKGRWRIVRLGYSLTGKTNHPATSEATGLEVDKYDGEAVRDYMEEYLDMYKGAVGADLMGERGVRAILADSIEVGASNWTPKFVEQFQRRRGYDPKPYLLTLTGAIVGSRQQSDAFLYDFRRTLADLMASEHYGTVAKVAHERGLKVYGEALEGHRVTLGDDIDMRRYADYPMAALWTYPRGAQPAVGYRADMKGASSTANLYGKNIVAAESMTSGLAPWAHAPADLRRVIDLEFAYGINRPVIHTSAHQPVDDKQPGLSLMIFGQYFTRHETWAEMAKPWVDYLARNSYMLQQGRNVADVAFFYGEDASWTGHSIEAYSAQLPTRYSYDVINAEALLNLLRVEGSEVAVPSGARYRVIYLGGTSAKMSLSVLRRLAALAEAGAVIVGQAPQGSPSLKDEATEYSSLVKKLWSGSSTTKVGKGQVIAGTDVEAALASLGVAPDFSYDKPANDSEVMFLHRKLADGDVYFVNNRTNRAERVEARFRVTGKAPQLWRADTGVVEPLSYRIEDGVTVVPLDMHAEDSFFVVFRQPTAQAQATIAKPSYKLVLALEGDWDVSFQVNRGAPAGVKLPSLASLSEHTDPGIKYFSGIATYSKRFTLPKPTRPGQSLKLDLGSIGDVAEVRVNGALVGTVWHAPYELDIGKAVRAGNNVLEVKVANLWANRLIGDAQPNAKKVAFTTLPTYRPDAPLRPSGLMGPVRLLAP</sequence>
<dbReference type="Gene3D" id="2.60.120.260">
    <property type="entry name" value="Galactose-binding domain-like"/>
    <property type="match status" value="2"/>
</dbReference>
<dbReference type="Proteomes" id="UP000445000">
    <property type="component" value="Unassembled WGS sequence"/>
</dbReference>
<feature type="domain" description="Beta-mannosidase-like galactose-binding" evidence="4">
    <location>
        <begin position="1005"/>
        <end position="1076"/>
    </location>
</feature>
<dbReference type="RefSeq" id="WP_202626864.1">
    <property type="nucleotide sequence ID" value="NZ_BLJN01000004.1"/>
</dbReference>
<dbReference type="GO" id="GO:0003677">
    <property type="term" value="F:DNA binding"/>
    <property type="evidence" value="ECO:0007669"/>
    <property type="project" value="UniProtKB-KW"/>
</dbReference>
<evidence type="ECO:0000256" key="3">
    <source>
        <dbReference type="SAM" id="SignalP"/>
    </source>
</evidence>
<evidence type="ECO:0000313" key="5">
    <source>
        <dbReference type="EMBL" id="GFE82440.1"/>
    </source>
</evidence>
<dbReference type="InterPro" id="IPR054593">
    <property type="entry name" value="Beta-mannosidase-like_N2"/>
</dbReference>
<dbReference type="NCBIfam" id="NF045579">
    <property type="entry name" value="rhamnoside_JR"/>
    <property type="match status" value="1"/>
</dbReference>
<accession>A0A829YGV3</accession>
<keyword evidence="2" id="KW-0378">Hydrolase</keyword>
<dbReference type="GO" id="GO:0004553">
    <property type="term" value="F:hydrolase activity, hydrolyzing O-glycosyl compounds"/>
    <property type="evidence" value="ECO:0007669"/>
    <property type="project" value="UniProtKB-ARBA"/>
</dbReference>
<evidence type="ECO:0000256" key="2">
    <source>
        <dbReference type="ARBA" id="ARBA00022801"/>
    </source>
</evidence>
<dbReference type="InterPro" id="IPR008979">
    <property type="entry name" value="Galactose-bd-like_sf"/>
</dbReference>
<dbReference type="PANTHER" id="PTHR43817:SF1">
    <property type="entry name" value="HYDROLASE, FAMILY 43, PUTATIVE (AFU_ORTHOLOGUE AFUA_3G01660)-RELATED"/>
    <property type="match status" value="1"/>
</dbReference>
<dbReference type="AlphaFoldDB" id="A0A829YGV3"/>
<gene>
    <name evidence="5" type="ORF">GCM10011487_44400</name>
</gene>
<dbReference type="PANTHER" id="PTHR43817">
    <property type="entry name" value="GLYCOSYL HYDROLASE"/>
    <property type="match status" value="1"/>
</dbReference>
<keyword evidence="1 3" id="KW-0732">Signal</keyword>
<organism evidence="5 6">
    <name type="scientific">Steroidobacter agaridevorans</name>
    <dbReference type="NCBI Taxonomy" id="2695856"/>
    <lineage>
        <taxon>Bacteria</taxon>
        <taxon>Pseudomonadati</taxon>
        <taxon>Pseudomonadota</taxon>
        <taxon>Gammaproteobacteria</taxon>
        <taxon>Steroidobacterales</taxon>
        <taxon>Steroidobacteraceae</taxon>
        <taxon>Steroidobacter</taxon>
    </lineage>
</organism>
<feature type="signal peptide" evidence="3">
    <location>
        <begin position="1"/>
        <end position="19"/>
    </location>
</feature>
<feature type="chain" id="PRO_5032765726" evidence="3">
    <location>
        <begin position="20"/>
        <end position="1116"/>
    </location>
</feature>
<evidence type="ECO:0000313" key="6">
    <source>
        <dbReference type="Proteomes" id="UP000445000"/>
    </source>
</evidence>
<dbReference type="Pfam" id="PF17132">
    <property type="entry name" value="Glyco_hydro_106"/>
    <property type="match status" value="1"/>
</dbReference>